<gene>
    <name evidence="3" type="ORF">ACA1_147680</name>
</gene>
<keyword evidence="2" id="KW-0812">Transmembrane</keyword>
<reference evidence="3 4" key="1">
    <citation type="journal article" date="2013" name="Genome Biol.">
        <title>Genome of Acanthamoeba castellanii highlights extensive lateral gene transfer and early evolution of tyrosine kinase signaling.</title>
        <authorList>
            <person name="Clarke M."/>
            <person name="Lohan A.J."/>
            <person name="Liu B."/>
            <person name="Lagkouvardos I."/>
            <person name="Roy S."/>
            <person name="Zafar N."/>
            <person name="Bertelli C."/>
            <person name="Schilde C."/>
            <person name="Kianianmomeni A."/>
            <person name="Burglin T.R."/>
            <person name="Frech C."/>
            <person name="Turcotte B."/>
            <person name="Kopec K.O."/>
            <person name="Synnott J.M."/>
            <person name="Choo C."/>
            <person name="Paponov I."/>
            <person name="Finkler A."/>
            <person name="Soon Heng Tan C."/>
            <person name="Hutchins A.P."/>
            <person name="Weinmeier T."/>
            <person name="Rattei T."/>
            <person name="Chu J.S."/>
            <person name="Gimenez G."/>
            <person name="Irimia M."/>
            <person name="Rigden D.J."/>
            <person name="Fitzpatrick D.A."/>
            <person name="Lorenzo-Morales J."/>
            <person name="Bateman A."/>
            <person name="Chiu C.H."/>
            <person name="Tang P."/>
            <person name="Hegemann P."/>
            <person name="Fromm H."/>
            <person name="Raoult D."/>
            <person name="Greub G."/>
            <person name="Miranda-Saavedra D."/>
            <person name="Chen N."/>
            <person name="Nash P."/>
            <person name="Ginger M.L."/>
            <person name="Horn M."/>
            <person name="Schaap P."/>
            <person name="Caler L."/>
            <person name="Loftus B."/>
        </authorList>
    </citation>
    <scope>NUCLEOTIDE SEQUENCE [LARGE SCALE GENOMIC DNA]</scope>
    <source>
        <strain evidence="3 4">Neff</strain>
    </source>
</reference>
<dbReference type="GeneID" id="14913796"/>
<sequence>MLAHGLNGAPAPHRPLLEVMVRGNSGSAGPIQLPAQVTSQDLAQVWDRYDKRKSGELSSAKAHKFMKDLAHVAGLKYDKAEADRLIRSVVDHPDTTAAGASTQPQPSGSSSGSVPRSPRKQQEAAEGDVRVDFERFRRLFLVVLEKEREQQQLLQQQNEKQQQHVKPASAALLGSRKLRSHHQASKTHKAGTGGGGVHRQLSSSLKEVQRRMRQEAAEASTDSTTRWQVIGDDYDDNDNNEGEHRKKAATVGATMSATIAEAVMATRDRTRRETMLGTQRRPTVSPTSDQAPPSSAAATSTGEAHDPAASGHVLTAADEAGARGLGPNVELRDDRDSGAARVGQDRNGSGGSPKEEAAEEEIANSIKNEREEAMSESDELKKNESEKRKCGSGGESDDTRTSQPNKKEEEEEPTTTALPELRSPRRADSASALRQRSPSAGGITEPHKSVPVEESEPTSEVGKDNLLVSLALVLIHLASPLRHRHLLAWALTLIALVAWLLLARAIRLLYLRAALDCKQQLCTDGQGPVTSPPPYTGLDRALLGLDRAVVRRLLGPRARVLAYGAACFGLASFSAAHDPSLAALFGLALPSVILGSLRWKHDVPTADPLNLLSFADGATVFGIITGSLIAVSGVVGYMVICTSLAISITLATWHTRRWLHGLKPSGVSFVRDFLMAVVIYPLVGATVFVACMALSFFMFIGDWHVTLRTVFQFILLTGLVLAIMIGRWPHALLQGGSSLGAGLSRPLVSAVSVLCLLCTAMTTLTLLRSSPSN</sequence>
<dbReference type="Gene3D" id="1.10.238.10">
    <property type="entry name" value="EF-hand"/>
    <property type="match status" value="1"/>
</dbReference>
<keyword evidence="2" id="KW-1133">Transmembrane helix</keyword>
<feature type="compositionally biased region" description="Basic and acidic residues" evidence="1">
    <location>
        <begin position="397"/>
        <end position="408"/>
    </location>
</feature>
<feature type="transmembrane region" description="Helical" evidence="2">
    <location>
        <begin position="486"/>
        <end position="503"/>
    </location>
</feature>
<evidence type="ECO:0008006" key="5">
    <source>
        <dbReference type="Google" id="ProtNLM"/>
    </source>
</evidence>
<evidence type="ECO:0000256" key="1">
    <source>
        <dbReference type="SAM" id="MobiDB-lite"/>
    </source>
</evidence>
<dbReference type="Proteomes" id="UP000011083">
    <property type="component" value="Unassembled WGS sequence"/>
</dbReference>
<dbReference type="AlphaFoldDB" id="L8GK91"/>
<evidence type="ECO:0000256" key="2">
    <source>
        <dbReference type="SAM" id="Phobius"/>
    </source>
</evidence>
<feature type="transmembrane region" description="Helical" evidence="2">
    <location>
        <begin position="673"/>
        <end position="699"/>
    </location>
</feature>
<feature type="transmembrane region" description="Helical" evidence="2">
    <location>
        <begin position="705"/>
        <end position="726"/>
    </location>
</feature>
<dbReference type="KEGG" id="acan:ACA1_147680"/>
<feature type="transmembrane region" description="Helical" evidence="2">
    <location>
        <begin position="747"/>
        <end position="767"/>
    </location>
</feature>
<feature type="compositionally biased region" description="Low complexity" evidence="1">
    <location>
        <begin position="285"/>
        <end position="301"/>
    </location>
</feature>
<feature type="region of interest" description="Disordered" evidence="1">
    <location>
        <begin position="176"/>
        <end position="460"/>
    </location>
</feature>
<dbReference type="EMBL" id="KB008095">
    <property type="protein sequence ID" value="ELR13259.1"/>
    <property type="molecule type" value="Genomic_DNA"/>
</dbReference>
<feature type="transmembrane region" description="Helical" evidence="2">
    <location>
        <begin position="560"/>
        <end position="576"/>
    </location>
</feature>
<keyword evidence="2" id="KW-0472">Membrane</keyword>
<dbReference type="VEuPathDB" id="AmoebaDB:ACA1_147680"/>
<organism evidence="3 4">
    <name type="scientific">Acanthamoeba castellanii (strain ATCC 30010 / Neff)</name>
    <dbReference type="NCBI Taxonomy" id="1257118"/>
    <lineage>
        <taxon>Eukaryota</taxon>
        <taxon>Amoebozoa</taxon>
        <taxon>Discosea</taxon>
        <taxon>Longamoebia</taxon>
        <taxon>Centramoebida</taxon>
        <taxon>Acanthamoebidae</taxon>
        <taxon>Acanthamoeba</taxon>
    </lineage>
</organism>
<evidence type="ECO:0000313" key="3">
    <source>
        <dbReference type="EMBL" id="ELR13259.1"/>
    </source>
</evidence>
<keyword evidence="4" id="KW-1185">Reference proteome</keyword>
<feature type="region of interest" description="Disordered" evidence="1">
    <location>
        <begin position="95"/>
        <end position="128"/>
    </location>
</feature>
<feature type="compositionally biased region" description="Basic and acidic residues" evidence="1">
    <location>
        <begin position="207"/>
        <end position="216"/>
    </location>
</feature>
<feature type="compositionally biased region" description="Low complexity" evidence="1">
    <location>
        <begin position="101"/>
        <end position="116"/>
    </location>
</feature>
<proteinExistence type="predicted"/>
<feature type="transmembrane region" description="Helical" evidence="2">
    <location>
        <begin position="635"/>
        <end position="653"/>
    </location>
</feature>
<name>L8GK91_ACACF</name>
<evidence type="ECO:0000313" key="4">
    <source>
        <dbReference type="Proteomes" id="UP000011083"/>
    </source>
</evidence>
<dbReference type="RefSeq" id="XP_004335272.1">
    <property type="nucleotide sequence ID" value="XM_004335224.1"/>
</dbReference>
<feature type="compositionally biased region" description="Basic residues" evidence="1">
    <location>
        <begin position="176"/>
        <end position="189"/>
    </location>
</feature>
<accession>L8GK91</accession>
<feature type="compositionally biased region" description="Basic and acidic residues" evidence="1">
    <location>
        <begin position="367"/>
        <end position="389"/>
    </location>
</feature>
<protein>
    <recommendedName>
        <fullName evidence="5">EF-hand domain-containing protein</fullName>
    </recommendedName>
</protein>
<feature type="transmembrane region" description="Helical" evidence="2">
    <location>
        <begin position="611"/>
        <end position="629"/>
    </location>
</feature>